<dbReference type="Proteomes" id="UP000009046">
    <property type="component" value="Unassembled WGS sequence"/>
</dbReference>
<evidence type="ECO:0000313" key="5">
    <source>
        <dbReference type="Proteomes" id="UP000009046"/>
    </source>
</evidence>
<dbReference type="InterPro" id="IPR009053">
    <property type="entry name" value="Prefoldin"/>
</dbReference>
<dbReference type="PANTHER" id="PTHR12674">
    <property type="entry name" value="PREFOLDIN SUBUNIT 5"/>
    <property type="match status" value="1"/>
</dbReference>
<evidence type="ECO:0000256" key="2">
    <source>
        <dbReference type="ARBA" id="ARBA00023186"/>
    </source>
</evidence>
<gene>
    <name evidence="4" type="primary">8238147</name>
    <name evidence="3" type="ORF">Phum_PHUM104940</name>
</gene>
<organism>
    <name type="scientific">Pediculus humanus subsp. corporis</name>
    <name type="common">Body louse</name>
    <dbReference type="NCBI Taxonomy" id="121224"/>
    <lineage>
        <taxon>Eukaryota</taxon>
        <taxon>Metazoa</taxon>
        <taxon>Ecdysozoa</taxon>
        <taxon>Arthropoda</taxon>
        <taxon>Hexapoda</taxon>
        <taxon>Insecta</taxon>
        <taxon>Pterygota</taxon>
        <taxon>Neoptera</taxon>
        <taxon>Paraneoptera</taxon>
        <taxon>Psocodea</taxon>
        <taxon>Troctomorpha</taxon>
        <taxon>Phthiraptera</taxon>
        <taxon>Anoplura</taxon>
        <taxon>Pediculidae</taxon>
        <taxon>Pediculus</taxon>
    </lineage>
</organism>
<sequence length="166" mass="18530">MASMEERPGMQEINLMSLALPQLNQLKNQLDQELGVFQESLETLKLAQNKLTESSESLKKITKNSLDSEILVPLSASMYVPGKIIDADNIIIDVGTGYYIKKNINGGIDYFKRKVDFVTGQMEKIQAIGIEKSKVRDAIVEVMEIKLQAHLQSTAKPDSKISCSFH</sequence>
<dbReference type="RefSeq" id="XP_002424024.1">
    <property type="nucleotide sequence ID" value="XM_002423979.1"/>
</dbReference>
<dbReference type="CTD" id="8238147"/>
<dbReference type="InterPro" id="IPR004127">
    <property type="entry name" value="Prefoldin_subunit_alpha"/>
</dbReference>
<dbReference type="VEuPathDB" id="VectorBase:PHUM104940"/>
<protein>
    <submittedName>
        <fullName evidence="3 4">Prefoldin subunit, putative</fullName>
    </submittedName>
</protein>
<dbReference type="EMBL" id="DS235070">
    <property type="protein sequence ID" value="EEB11286.1"/>
    <property type="molecule type" value="Genomic_DNA"/>
</dbReference>
<keyword evidence="2" id="KW-0143">Chaperone</keyword>
<dbReference type="NCBIfam" id="TIGR00293">
    <property type="entry name" value="prefoldin subunit alpha"/>
    <property type="match status" value="1"/>
</dbReference>
<dbReference type="GO" id="GO:1990115">
    <property type="term" value="P:RNA polymerase III assembly"/>
    <property type="evidence" value="ECO:0007669"/>
    <property type="project" value="TreeGrafter"/>
</dbReference>
<dbReference type="GO" id="GO:1990113">
    <property type="term" value="P:RNA polymerase I assembly"/>
    <property type="evidence" value="ECO:0007669"/>
    <property type="project" value="TreeGrafter"/>
</dbReference>
<dbReference type="eggNOG" id="KOG3048">
    <property type="taxonomic scope" value="Eukaryota"/>
</dbReference>
<dbReference type="STRING" id="121224.E0VD30"/>
<dbReference type="InParanoid" id="E0VD30"/>
<dbReference type="Pfam" id="PF02996">
    <property type="entry name" value="Prefoldin"/>
    <property type="match status" value="1"/>
</dbReference>
<proteinExistence type="inferred from homology"/>
<reference evidence="4" key="3">
    <citation type="submission" date="2020-05" db="UniProtKB">
        <authorList>
            <consortium name="EnsemblMetazoa"/>
        </authorList>
    </citation>
    <scope>IDENTIFICATION</scope>
    <source>
        <strain evidence="4">USDA</strain>
    </source>
</reference>
<dbReference type="GO" id="GO:0016272">
    <property type="term" value="C:prefoldin complex"/>
    <property type="evidence" value="ECO:0007669"/>
    <property type="project" value="InterPro"/>
</dbReference>
<keyword evidence="5" id="KW-1185">Reference proteome</keyword>
<dbReference type="SUPFAM" id="SSF46579">
    <property type="entry name" value="Prefoldin"/>
    <property type="match status" value="1"/>
</dbReference>
<dbReference type="EMBL" id="AAZO01001247">
    <property type="status" value="NOT_ANNOTATED_CDS"/>
    <property type="molecule type" value="Genomic_DNA"/>
</dbReference>
<dbReference type="CDD" id="cd23157">
    <property type="entry name" value="Prefoldin_5"/>
    <property type="match status" value="1"/>
</dbReference>
<dbReference type="GeneID" id="8238147"/>
<dbReference type="GO" id="GO:0051082">
    <property type="term" value="F:unfolded protein binding"/>
    <property type="evidence" value="ECO:0007669"/>
    <property type="project" value="InterPro"/>
</dbReference>
<evidence type="ECO:0000256" key="1">
    <source>
        <dbReference type="ARBA" id="ARBA00010048"/>
    </source>
</evidence>
<dbReference type="OMA" id="RNTEQGQ"/>
<evidence type="ECO:0000313" key="4">
    <source>
        <dbReference type="EnsemblMetazoa" id="PHUM104940-PA"/>
    </source>
</evidence>
<dbReference type="GO" id="GO:0005737">
    <property type="term" value="C:cytoplasm"/>
    <property type="evidence" value="ECO:0007669"/>
    <property type="project" value="TreeGrafter"/>
</dbReference>
<dbReference type="HOGENOM" id="CLU_091867_0_1_1"/>
<dbReference type="KEGG" id="phu:Phum_PHUM104940"/>
<reference evidence="3" key="1">
    <citation type="submission" date="2007-04" db="EMBL/GenBank/DDBJ databases">
        <title>Annotation of Pediculus humanus corporis strain USDA.</title>
        <authorList>
            <person name="Kirkness E."/>
            <person name="Hannick L."/>
            <person name="Hass B."/>
            <person name="Bruggner R."/>
            <person name="Lawson D."/>
            <person name="Bidwell S."/>
            <person name="Joardar V."/>
            <person name="Caler E."/>
            <person name="Walenz B."/>
            <person name="Inman J."/>
            <person name="Schobel S."/>
            <person name="Galinsky K."/>
            <person name="Amedeo P."/>
            <person name="Strausberg R."/>
        </authorList>
    </citation>
    <scope>NUCLEOTIDE SEQUENCE</scope>
    <source>
        <strain evidence="3">USDA</strain>
    </source>
</reference>
<dbReference type="EnsemblMetazoa" id="PHUM104940-RA">
    <property type="protein sequence ID" value="PHUM104940-PA"/>
    <property type="gene ID" value="PHUM104940"/>
</dbReference>
<dbReference type="Gene3D" id="1.10.287.370">
    <property type="match status" value="1"/>
</dbReference>
<dbReference type="FunFam" id="1.10.287.370:FF:000004">
    <property type="entry name" value="Probable prefoldin subunit 5"/>
    <property type="match status" value="1"/>
</dbReference>
<accession>E0VD30</accession>
<dbReference type="OrthoDB" id="10267474at2759"/>
<reference evidence="3" key="2">
    <citation type="submission" date="2007-04" db="EMBL/GenBank/DDBJ databases">
        <title>The genome of the human body louse.</title>
        <authorList>
            <consortium name="The Human Body Louse Genome Consortium"/>
            <person name="Kirkness E."/>
            <person name="Walenz B."/>
            <person name="Hass B."/>
            <person name="Bruggner R."/>
            <person name="Strausberg R."/>
        </authorList>
    </citation>
    <scope>NUCLEOTIDE SEQUENCE</scope>
    <source>
        <strain evidence="3">USDA</strain>
    </source>
</reference>
<dbReference type="FunCoup" id="E0VD30">
    <property type="interactions" value="1867"/>
</dbReference>
<evidence type="ECO:0000313" key="3">
    <source>
        <dbReference type="EMBL" id="EEB11286.1"/>
    </source>
</evidence>
<comment type="similarity">
    <text evidence="1">Belongs to the prefoldin subunit alpha family.</text>
</comment>
<dbReference type="PANTHER" id="PTHR12674:SF2">
    <property type="entry name" value="PREFOLDIN SUBUNIT 5"/>
    <property type="match status" value="1"/>
</dbReference>
<name>E0VD30_PEDHC</name>
<dbReference type="GO" id="GO:1990114">
    <property type="term" value="P:RNA polymerase II core complex assembly"/>
    <property type="evidence" value="ECO:0007669"/>
    <property type="project" value="TreeGrafter"/>
</dbReference>
<dbReference type="AlphaFoldDB" id="E0VD30"/>
<dbReference type="InterPro" id="IPR011599">
    <property type="entry name" value="PFD_alpha_archaea"/>
</dbReference>
<dbReference type="GO" id="GO:0006457">
    <property type="term" value="P:protein folding"/>
    <property type="evidence" value="ECO:0007669"/>
    <property type="project" value="InterPro"/>
</dbReference>